<feature type="binding site" evidence="8">
    <location>
        <begin position="203"/>
        <end position="210"/>
    </location>
    <ligand>
        <name>ATP</name>
        <dbReference type="ChEBI" id="CHEBI:30616"/>
    </ligand>
</feature>
<comment type="caution">
    <text evidence="10">The sequence shown here is derived from an EMBL/GenBank/DDBJ whole genome shotgun (WGS) entry which is preliminary data.</text>
</comment>
<keyword evidence="2 8" id="KW-0547">Nucleotide-binding</keyword>
<keyword evidence="5 8" id="KW-0347">Helicase</keyword>
<evidence type="ECO:0000256" key="2">
    <source>
        <dbReference type="ARBA" id="ARBA00022741"/>
    </source>
</evidence>
<organism evidence="10 11">
    <name type="scientific">Chamaesiphon polymorphus CCALA 037</name>
    <dbReference type="NCBI Taxonomy" id="2107692"/>
    <lineage>
        <taxon>Bacteria</taxon>
        <taxon>Bacillati</taxon>
        <taxon>Cyanobacteriota</taxon>
        <taxon>Cyanophyceae</taxon>
        <taxon>Gomontiellales</taxon>
        <taxon>Chamaesiphonaceae</taxon>
        <taxon>Chamaesiphon</taxon>
    </lineage>
</organism>
<dbReference type="GO" id="GO:0004386">
    <property type="term" value="F:helicase activity"/>
    <property type="evidence" value="ECO:0007669"/>
    <property type="project" value="UniProtKB-UniRule"/>
</dbReference>
<keyword evidence="4 7" id="KW-0802">TPR repeat</keyword>
<dbReference type="EMBL" id="PVWO01000001">
    <property type="protein sequence ID" value="PSB59630.1"/>
    <property type="molecule type" value="Genomic_DNA"/>
</dbReference>
<dbReference type="Pfam" id="PF13361">
    <property type="entry name" value="UvrD_C"/>
    <property type="match status" value="1"/>
</dbReference>
<dbReference type="InterPro" id="IPR019734">
    <property type="entry name" value="TPR_rpt"/>
</dbReference>
<dbReference type="InterPro" id="IPR050498">
    <property type="entry name" value="Ycf3"/>
</dbReference>
<dbReference type="AlphaFoldDB" id="A0A2T1GNX1"/>
<dbReference type="Pfam" id="PF13181">
    <property type="entry name" value="TPR_8"/>
    <property type="match status" value="1"/>
</dbReference>
<dbReference type="SUPFAM" id="SSF52540">
    <property type="entry name" value="P-loop containing nucleoside triphosphate hydrolases"/>
    <property type="match status" value="1"/>
</dbReference>
<dbReference type="InterPro" id="IPR035093">
    <property type="entry name" value="RelE/ParE_toxin_dom_sf"/>
</dbReference>
<keyword evidence="11" id="KW-1185">Reference proteome</keyword>
<evidence type="ECO:0000313" key="11">
    <source>
        <dbReference type="Proteomes" id="UP000238937"/>
    </source>
</evidence>
<evidence type="ECO:0000256" key="8">
    <source>
        <dbReference type="PROSITE-ProRule" id="PRU00560"/>
    </source>
</evidence>
<dbReference type="Proteomes" id="UP000238937">
    <property type="component" value="Unassembled WGS sequence"/>
</dbReference>
<dbReference type="InterPro" id="IPR011990">
    <property type="entry name" value="TPR-like_helical_dom_sf"/>
</dbReference>
<name>A0A2T1GNX1_9CYAN</name>
<dbReference type="SMART" id="SM00028">
    <property type="entry name" value="TPR"/>
    <property type="match status" value="8"/>
</dbReference>
<dbReference type="InterPro" id="IPR014016">
    <property type="entry name" value="UvrD-like_ATP-bd"/>
</dbReference>
<dbReference type="PANTHER" id="PTHR44858">
    <property type="entry name" value="TETRATRICOPEPTIDE REPEAT PROTEIN 6"/>
    <property type="match status" value="1"/>
</dbReference>
<dbReference type="SUPFAM" id="SSF143011">
    <property type="entry name" value="RelE-like"/>
    <property type="match status" value="1"/>
</dbReference>
<evidence type="ECO:0000256" key="6">
    <source>
        <dbReference type="ARBA" id="ARBA00022840"/>
    </source>
</evidence>
<dbReference type="InterPro" id="IPR014017">
    <property type="entry name" value="DNA_helicase_UvrD-like_C"/>
</dbReference>
<keyword evidence="6 8" id="KW-0067">ATP-binding</keyword>
<reference evidence="10 11" key="1">
    <citation type="submission" date="2018-03" db="EMBL/GenBank/DDBJ databases">
        <title>The ancient ancestry and fast evolution of plastids.</title>
        <authorList>
            <person name="Moore K.R."/>
            <person name="Magnabosco C."/>
            <person name="Momper L."/>
            <person name="Gold D.A."/>
            <person name="Bosak T."/>
            <person name="Fournier G.P."/>
        </authorList>
    </citation>
    <scope>NUCLEOTIDE SEQUENCE [LARGE SCALE GENOMIC DNA]</scope>
    <source>
        <strain evidence="10 11">CCALA 037</strain>
    </source>
</reference>
<evidence type="ECO:0000259" key="9">
    <source>
        <dbReference type="PROSITE" id="PS51198"/>
    </source>
</evidence>
<dbReference type="PROSITE" id="PS51198">
    <property type="entry name" value="UVRD_HELICASE_ATP_BIND"/>
    <property type="match status" value="1"/>
</dbReference>
<dbReference type="GO" id="GO:0009279">
    <property type="term" value="C:cell outer membrane"/>
    <property type="evidence" value="ECO:0007669"/>
    <property type="project" value="TreeGrafter"/>
</dbReference>
<sequence>MNLDTVVREKVWKSLKSTDPSFIEEVRQCINKIEKRQFDVGLRVKKLKGTSKIVWEARINRDSRLLFTYRQSNHHNGQTQKFIAIEAVCREHDEVNHHAQIIDRNWWEAEEVRVLGNLDQKFQELSSEDQAEIHLWQAAEIEIQAESTDELLDNTKWLILEPEIIESEQAWQMAISSAADLRLRLTPDESKAIDTYGNVLLSGSAGTGKTTVGLYRLARTLQMNPTARCLYVGYNPILVKESKEQFKQLWGETFEGLPLKPEFLTIRDLCLTITKDLGEEFKHHLVGYQYFYQRYIKKPESKQYPPALVWDEIRSIIKGANLKAQSECYLLSQKEYENLGKKRSGAIRAGERHKIYKLAQWYQNRIDCEQLADEIDLTRTALRLIKTVRYQPYTLIVCDEIQDLTEIQIELLIRLLAQNGQILGAGDLNQMISPSGFRWEDLTTRLYQQNRQWTEKRLDFNFRSTGKLGALAVELLNLKFKLLSESQFQSEAPISTSGELARLVAASRNDLKQIELGSGDAILVRTEEQKAELLTDLTTKLIFTIEESKGLEFDTVYLVNFFEYTNSLESTIASSTKHLIDRQKPQLRLEFNLLYVAITRARHILNICEPKISDLWKRTELAESLISMSIAEAFSPAQSIAPQDWYLKAIYYRDARLLPQALECATKSGDETLKQEIEVEFLLLDRKYYEAVQLLLEIGKYSEAAEILENLADWQEAAQVWGRAGNRVRSLECEVKSLKDKNQLESAADKLIEIERYGEAAELLEAAECWDKAVEIWGKLGDEDGRNRCLLRSSINNCVSIEDRSGENIEAFNDYDCDRAIEIDPQDAKAYFDRGIEKYRLGQNAAAIDEYSRAIIIDPQYVDVYVGRGAAKYNLGQYPEAIDDYNRAIALNPQAVEAYVGRGTAKYNLGQHQAAIDDYNFAITFNPQAILAYYNRGFAQHSLGQYQAAIDDYNCVIMINPQDIDAYFRRGAAKNSLGQHQSAIDDYNFVIMINPKAAEAYVGRGTAKHNLGQHQSAIDDYNFAINLDYQSTDAYNNRGLAKYSLGQDREAIDDYNFAITLNPQYAVAYYNRGLSKFKLGQNQAAIPDFIKATELFDRENQKIEYQRAIDIINFLNTRSL</sequence>
<dbReference type="SUPFAM" id="SSF48452">
    <property type="entry name" value="TPR-like"/>
    <property type="match status" value="1"/>
</dbReference>
<dbReference type="Pfam" id="PF00515">
    <property type="entry name" value="TPR_1"/>
    <property type="match status" value="1"/>
</dbReference>
<dbReference type="Gene3D" id="1.25.40.10">
    <property type="entry name" value="Tetratricopeptide repeat domain"/>
    <property type="match status" value="4"/>
</dbReference>
<dbReference type="GO" id="GO:0005524">
    <property type="term" value="F:ATP binding"/>
    <property type="evidence" value="ECO:0007669"/>
    <property type="project" value="UniProtKB-UniRule"/>
</dbReference>
<feature type="repeat" description="TPR" evidence="7">
    <location>
        <begin position="862"/>
        <end position="895"/>
    </location>
</feature>
<dbReference type="GO" id="GO:0046813">
    <property type="term" value="P:receptor-mediated virion attachment to host cell"/>
    <property type="evidence" value="ECO:0007669"/>
    <property type="project" value="TreeGrafter"/>
</dbReference>
<protein>
    <recommendedName>
        <fullName evidence="9">UvrD-like helicase ATP-binding domain-containing protein</fullName>
    </recommendedName>
</protein>
<dbReference type="Pfam" id="PF13414">
    <property type="entry name" value="TPR_11"/>
    <property type="match status" value="2"/>
</dbReference>
<evidence type="ECO:0000256" key="5">
    <source>
        <dbReference type="ARBA" id="ARBA00022806"/>
    </source>
</evidence>
<dbReference type="PROSITE" id="PS50293">
    <property type="entry name" value="TPR_REGION"/>
    <property type="match status" value="1"/>
</dbReference>
<dbReference type="InterPro" id="IPR027417">
    <property type="entry name" value="P-loop_NTPase"/>
</dbReference>
<feature type="domain" description="UvrD-like helicase ATP-binding" evidence="9">
    <location>
        <begin position="182"/>
        <end position="465"/>
    </location>
</feature>
<dbReference type="RefSeq" id="WP_106299285.1">
    <property type="nucleotide sequence ID" value="NZ_PVWO01000001.1"/>
</dbReference>
<gene>
    <name evidence="10" type="ORF">C7B77_00090</name>
</gene>
<feature type="repeat" description="TPR" evidence="7">
    <location>
        <begin position="998"/>
        <end position="1031"/>
    </location>
</feature>
<dbReference type="PROSITE" id="PS50005">
    <property type="entry name" value="TPR"/>
    <property type="match status" value="7"/>
</dbReference>
<keyword evidence="1" id="KW-0677">Repeat</keyword>
<dbReference type="Gene3D" id="3.40.50.300">
    <property type="entry name" value="P-loop containing nucleotide triphosphate hydrolases"/>
    <property type="match status" value="2"/>
</dbReference>
<feature type="repeat" description="TPR" evidence="7">
    <location>
        <begin position="930"/>
        <end position="963"/>
    </location>
</feature>
<dbReference type="GO" id="GO:0016787">
    <property type="term" value="F:hydrolase activity"/>
    <property type="evidence" value="ECO:0007669"/>
    <property type="project" value="UniProtKB-UniRule"/>
</dbReference>
<feature type="repeat" description="TPR" evidence="7">
    <location>
        <begin position="828"/>
        <end position="861"/>
    </location>
</feature>
<dbReference type="PANTHER" id="PTHR44858:SF1">
    <property type="entry name" value="UDP-N-ACETYLGLUCOSAMINE--PEPTIDE N-ACETYLGLUCOSAMINYLTRANSFERASE SPINDLY-RELATED"/>
    <property type="match status" value="1"/>
</dbReference>
<proteinExistence type="predicted"/>
<evidence type="ECO:0000256" key="1">
    <source>
        <dbReference type="ARBA" id="ARBA00022737"/>
    </source>
</evidence>
<evidence type="ECO:0000313" key="10">
    <source>
        <dbReference type="EMBL" id="PSB59630.1"/>
    </source>
</evidence>
<keyword evidence="3 8" id="KW-0378">Hydrolase</keyword>
<evidence type="ECO:0000256" key="7">
    <source>
        <dbReference type="PROSITE-ProRule" id="PRU00339"/>
    </source>
</evidence>
<dbReference type="OrthoDB" id="9787585at2"/>
<feature type="repeat" description="TPR" evidence="7">
    <location>
        <begin position="964"/>
        <end position="997"/>
    </location>
</feature>
<accession>A0A2T1GNX1</accession>
<evidence type="ECO:0000256" key="4">
    <source>
        <dbReference type="ARBA" id="ARBA00022803"/>
    </source>
</evidence>
<dbReference type="Pfam" id="PF00580">
    <property type="entry name" value="UvrD-helicase"/>
    <property type="match status" value="1"/>
</dbReference>
<feature type="repeat" description="TPR" evidence="7">
    <location>
        <begin position="896"/>
        <end position="929"/>
    </location>
</feature>
<feature type="repeat" description="TPR" evidence="7">
    <location>
        <begin position="1032"/>
        <end position="1065"/>
    </location>
</feature>
<evidence type="ECO:0000256" key="3">
    <source>
        <dbReference type="ARBA" id="ARBA00022801"/>
    </source>
</evidence>